<gene>
    <name evidence="7" type="primary">rbsC</name>
    <name evidence="7" type="ORF">P4T90_14170</name>
</gene>
<dbReference type="Proteomes" id="UP001341444">
    <property type="component" value="Unassembled WGS sequence"/>
</dbReference>
<dbReference type="Pfam" id="PF02653">
    <property type="entry name" value="BPD_transp_2"/>
    <property type="match status" value="1"/>
</dbReference>
<keyword evidence="3 6" id="KW-0812">Transmembrane</keyword>
<evidence type="ECO:0000256" key="3">
    <source>
        <dbReference type="ARBA" id="ARBA00022692"/>
    </source>
</evidence>
<dbReference type="CDD" id="cd06579">
    <property type="entry name" value="TM_PBP1_transp_AraH_like"/>
    <property type="match status" value="1"/>
</dbReference>
<dbReference type="EMBL" id="JARMAB010000020">
    <property type="protein sequence ID" value="MED1204190.1"/>
    <property type="molecule type" value="Genomic_DNA"/>
</dbReference>
<keyword evidence="4 6" id="KW-1133">Transmembrane helix</keyword>
<evidence type="ECO:0000256" key="4">
    <source>
        <dbReference type="ARBA" id="ARBA00022989"/>
    </source>
</evidence>
<reference evidence="7 8" key="1">
    <citation type="submission" date="2023-03" db="EMBL/GenBank/DDBJ databases">
        <title>Bacillus Genome Sequencing.</title>
        <authorList>
            <person name="Dunlap C."/>
        </authorList>
    </citation>
    <scope>NUCLEOTIDE SEQUENCE [LARGE SCALE GENOMIC DNA]</scope>
    <source>
        <strain evidence="7 8">B-23453</strain>
    </source>
</reference>
<evidence type="ECO:0000313" key="8">
    <source>
        <dbReference type="Proteomes" id="UP001341444"/>
    </source>
</evidence>
<evidence type="ECO:0000256" key="6">
    <source>
        <dbReference type="SAM" id="Phobius"/>
    </source>
</evidence>
<evidence type="ECO:0000256" key="1">
    <source>
        <dbReference type="ARBA" id="ARBA00004651"/>
    </source>
</evidence>
<keyword evidence="8" id="KW-1185">Reference proteome</keyword>
<organism evidence="7 8">
    <name type="scientific">Heyndrickxia acidicola</name>
    <dbReference type="NCBI Taxonomy" id="209389"/>
    <lineage>
        <taxon>Bacteria</taxon>
        <taxon>Bacillati</taxon>
        <taxon>Bacillota</taxon>
        <taxon>Bacilli</taxon>
        <taxon>Bacillales</taxon>
        <taxon>Bacillaceae</taxon>
        <taxon>Heyndrickxia</taxon>
    </lineage>
</organism>
<accession>A0ABU6MHN0</accession>
<evidence type="ECO:0000256" key="2">
    <source>
        <dbReference type="ARBA" id="ARBA00022475"/>
    </source>
</evidence>
<evidence type="ECO:0000256" key="5">
    <source>
        <dbReference type="ARBA" id="ARBA00023136"/>
    </source>
</evidence>
<feature type="transmembrane region" description="Helical" evidence="6">
    <location>
        <begin position="106"/>
        <end position="124"/>
    </location>
</feature>
<sequence length="312" mass="32252">MQALIVLIILIIIAALLSPVFLTVTNLLNILLEVAVTAILAIGQTYIIILAEIDLSVGATLGLSAAVTAGFLSHGNLVVGLIIGMIVGLAAGLINGLLVTIGKLPSFIATLGTMTAFAGLTLVITQGNPITITSNSFQYIGQGFIAGVPFPVWLMVILYVLFWFLLHRTHFGRYVFATGGNEEASRLSGINVKKVKLLSFIMAGVLSAIAGFILTARLSSAEPTAGSGMELDSIAAVILGGTSLTGGKGGLIGTVIGAIILGVLDNGMNLLNVSAFYQGVAKGVIILLAVLLDRNMKSLSSLSRLASFKKSA</sequence>
<protein>
    <submittedName>
        <fullName evidence="7">Ribose ABC transporter permease</fullName>
    </submittedName>
</protein>
<dbReference type="PANTHER" id="PTHR32196:SF72">
    <property type="entry name" value="RIBOSE IMPORT PERMEASE PROTEIN RBSC"/>
    <property type="match status" value="1"/>
</dbReference>
<comment type="caution">
    <text evidence="7">The sequence shown here is derived from an EMBL/GenBank/DDBJ whole genome shotgun (WGS) entry which is preliminary data.</text>
</comment>
<dbReference type="PANTHER" id="PTHR32196">
    <property type="entry name" value="ABC TRANSPORTER PERMEASE PROTEIN YPHD-RELATED-RELATED"/>
    <property type="match status" value="1"/>
</dbReference>
<comment type="subcellular location">
    <subcellularLocation>
        <location evidence="1">Cell membrane</location>
        <topology evidence="1">Multi-pass membrane protein</topology>
    </subcellularLocation>
</comment>
<feature type="transmembrane region" description="Helical" evidence="6">
    <location>
        <begin position="27"/>
        <end position="48"/>
    </location>
</feature>
<evidence type="ECO:0000313" key="7">
    <source>
        <dbReference type="EMBL" id="MED1204190.1"/>
    </source>
</evidence>
<dbReference type="RefSeq" id="WP_066270285.1">
    <property type="nucleotide sequence ID" value="NZ_JARMAB010000020.1"/>
</dbReference>
<proteinExistence type="predicted"/>
<keyword evidence="2" id="KW-1003">Cell membrane</keyword>
<name>A0ABU6MHN0_9BACI</name>
<keyword evidence="5 6" id="KW-0472">Membrane</keyword>
<feature type="transmembrane region" description="Helical" evidence="6">
    <location>
        <begin position="78"/>
        <end position="99"/>
    </location>
</feature>
<feature type="transmembrane region" description="Helical" evidence="6">
    <location>
        <begin position="234"/>
        <end position="263"/>
    </location>
</feature>
<feature type="transmembrane region" description="Helical" evidence="6">
    <location>
        <begin position="275"/>
        <end position="292"/>
    </location>
</feature>
<dbReference type="InterPro" id="IPR001851">
    <property type="entry name" value="ABC_transp_permease"/>
</dbReference>
<feature type="transmembrane region" description="Helical" evidence="6">
    <location>
        <begin position="195"/>
        <end position="214"/>
    </location>
</feature>
<feature type="transmembrane region" description="Helical" evidence="6">
    <location>
        <begin position="144"/>
        <end position="166"/>
    </location>
</feature>